<evidence type="ECO:0000256" key="5">
    <source>
        <dbReference type="ARBA" id="ARBA00023239"/>
    </source>
</evidence>
<protein>
    <recommendedName>
        <fullName evidence="4">Putative pterin-4-alpha-carbinolamine dehydratase</fullName>
        <ecNumber evidence="3">4.2.1.96</ecNumber>
    </recommendedName>
</protein>
<evidence type="ECO:0000313" key="7">
    <source>
        <dbReference type="EMBL" id="GAA4287301.1"/>
    </source>
</evidence>
<evidence type="ECO:0000313" key="8">
    <source>
        <dbReference type="Proteomes" id="UP001499841"/>
    </source>
</evidence>
<comment type="catalytic activity">
    <reaction evidence="1">
        <text>(4aS,6R)-4a-hydroxy-L-erythro-5,6,7,8-tetrahydrobiopterin = (6R)-L-erythro-6,7-dihydrobiopterin + H2O</text>
        <dbReference type="Rhea" id="RHEA:11920"/>
        <dbReference type="ChEBI" id="CHEBI:15377"/>
        <dbReference type="ChEBI" id="CHEBI:15642"/>
        <dbReference type="ChEBI" id="CHEBI:43120"/>
        <dbReference type="EC" id="4.2.1.96"/>
    </reaction>
</comment>
<gene>
    <name evidence="7" type="ORF">GCM10022262_16600</name>
</gene>
<accession>A0ABP8ETJ7</accession>
<dbReference type="PANTHER" id="PTHR12599:SF0">
    <property type="entry name" value="PTERIN-4-ALPHA-CARBINOLAMINE DEHYDRATASE"/>
    <property type="match status" value="1"/>
</dbReference>
<organism evidence="7 8">
    <name type="scientific">Georgenia daeguensis</name>
    <dbReference type="NCBI Taxonomy" id="908355"/>
    <lineage>
        <taxon>Bacteria</taxon>
        <taxon>Bacillati</taxon>
        <taxon>Actinomycetota</taxon>
        <taxon>Actinomycetes</taxon>
        <taxon>Micrococcales</taxon>
        <taxon>Bogoriellaceae</taxon>
        <taxon>Georgenia</taxon>
    </lineage>
</organism>
<dbReference type="InterPro" id="IPR041581">
    <property type="entry name" value="Glyoxalase_6"/>
</dbReference>
<dbReference type="NCBIfam" id="NF002017">
    <property type="entry name" value="PRK00823.1-2"/>
    <property type="match status" value="1"/>
</dbReference>
<comment type="caution">
    <text evidence="7">The sequence shown here is derived from an EMBL/GenBank/DDBJ whole genome shotgun (WGS) entry which is preliminary data.</text>
</comment>
<evidence type="ECO:0000259" key="6">
    <source>
        <dbReference type="Pfam" id="PF18029"/>
    </source>
</evidence>
<dbReference type="EC" id="4.2.1.96" evidence="3"/>
<dbReference type="CDD" id="cd00488">
    <property type="entry name" value="PCD_DCoH"/>
    <property type="match status" value="1"/>
</dbReference>
<comment type="similarity">
    <text evidence="2">Belongs to the pterin-4-alpha-carbinolamine dehydratase family.</text>
</comment>
<proteinExistence type="inferred from homology"/>
<evidence type="ECO:0000256" key="1">
    <source>
        <dbReference type="ARBA" id="ARBA00001554"/>
    </source>
</evidence>
<dbReference type="InterPro" id="IPR001533">
    <property type="entry name" value="Pterin_deHydtase"/>
</dbReference>
<dbReference type="InterPro" id="IPR029068">
    <property type="entry name" value="Glyas_Bleomycin-R_OHBP_Dase"/>
</dbReference>
<reference evidence="8" key="1">
    <citation type="journal article" date="2019" name="Int. J. Syst. Evol. Microbiol.">
        <title>The Global Catalogue of Microorganisms (GCM) 10K type strain sequencing project: providing services to taxonomists for standard genome sequencing and annotation.</title>
        <authorList>
            <consortium name="The Broad Institute Genomics Platform"/>
            <consortium name="The Broad Institute Genome Sequencing Center for Infectious Disease"/>
            <person name="Wu L."/>
            <person name="Ma J."/>
        </authorList>
    </citation>
    <scope>NUCLEOTIDE SEQUENCE [LARGE SCALE GENOMIC DNA]</scope>
    <source>
        <strain evidence="8">JCM 17459</strain>
    </source>
</reference>
<evidence type="ECO:0000256" key="4">
    <source>
        <dbReference type="ARBA" id="ARBA00021735"/>
    </source>
</evidence>
<feature type="domain" description="Glyoxalase-like" evidence="6">
    <location>
        <begin position="108"/>
        <end position="216"/>
    </location>
</feature>
<name>A0ABP8ETJ7_9MICO</name>
<dbReference type="InterPro" id="IPR036428">
    <property type="entry name" value="PCD_sf"/>
</dbReference>
<keyword evidence="8" id="KW-1185">Reference proteome</keyword>
<dbReference type="SUPFAM" id="SSF55248">
    <property type="entry name" value="PCD-like"/>
    <property type="match status" value="1"/>
</dbReference>
<sequence length="223" mass="24569">MKVLKDEDVQSRPGLQDWRVLAGRLHATFRSGSMTRGIELVRRIGEVAEELNHHPDVDLRYYRVHVVLTTHAAHGLTERDVSLAGRIGAAAAELGMPAEPGRPRAVEIAVDALDIPAVMPFWKAVLGYRTQVGPGQDEAGAVDLEDPDARAPSVWFQQMELPRPGRGRIHVDIHVPHDEAEARVRAALHAGGHLVSDVYAPSWWVLSDAEGNEACVRTWQGRD</sequence>
<evidence type="ECO:0000256" key="3">
    <source>
        <dbReference type="ARBA" id="ARBA00013252"/>
    </source>
</evidence>
<dbReference type="SUPFAM" id="SSF54593">
    <property type="entry name" value="Glyoxalase/Bleomycin resistance protein/Dihydroxybiphenyl dioxygenase"/>
    <property type="match status" value="1"/>
</dbReference>
<keyword evidence="5" id="KW-0456">Lyase</keyword>
<dbReference type="Proteomes" id="UP001499841">
    <property type="component" value="Unassembled WGS sequence"/>
</dbReference>
<dbReference type="Gene3D" id="3.30.1360.20">
    <property type="entry name" value="Transcriptional coactivator/pterin dehydratase"/>
    <property type="match status" value="1"/>
</dbReference>
<dbReference type="RefSeq" id="WP_345039800.1">
    <property type="nucleotide sequence ID" value="NZ_BAABBA010000007.1"/>
</dbReference>
<dbReference type="Pfam" id="PF18029">
    <property type="entry name" value="Glyoxalase_6"/>
    <property type="match status" value="1"/>
</dbReference>
<dbReference type="Gene3D" id="3.10.180.10">
    <property type="entry name" value="2,3-Dihydroxybiphenyl 1,2-Dioxygenase, domain 1"/>
    <property type="match status" value="1"/>
</dbReference>
<dbReference type="PANTHER" id="PTHR12599">
    <property type="entry name" value="PTERIN-4-ALPHA-CARBINOLAMINE DEHYDRATASE"/>
    <property type="match status" value="1"/>
</dbReference>
<dbReference type="EMBL" id="BAABBA010000007">
    <property type="protein sequence ID" value="GAA4287301.1"/>
    <property type="molecule type" value="Genomic_DNA"/>
</dbReference>
<dbReference type="Pfam" id="PF01329">
    <property type="entry name" value="Pterin_4a"/>
    <property type="match status" value="1"/>
</dbReference>
<evidence type="ECO:0000256" key="2">
    <source>
        <dbReference type="ARBA" id="ARBA00006472"/>
    </source>
</evidence>